<proteinExistence type="predicted"/>
<protein>
    <submittedName>
        <fullName evidence="1">Uncharacterized protein</fullName>
    </submittedName>
</protein>
<accession>A0A8R7R4T7</accession>
<name>A0A8R7R4T7_TRIUA</name>
<dbReference type="AlphaFoldDB" id="A0A8R7R4T7"/>
<keyword evidence="2" id="KW-1185">Reference proteome</keyword>
<evidence type="ECO:0000313" key="1">
    <source>
        <dbReference type="EnsemblPlants" id="TuG1812G0700002877.01.T01.cds437548"/>
    </source>
</evidence>
<reference evidence="1" key="3">
    <citation type="submission" date="2022-06" db="UniProtKB">
        <authorList>
            <consortium name="EnsemblPlants"/>
        </authorList>
    </citation>
    <scope>IDENTIFICATION</scope>
</reference>
<reference evidence="2" key="1">
    <citation type="journal article" date="2013" name="Nature">
        <title>Draft genome of the wheat A-genome progenitor Triticum urartu.</title>
        <authorList>
            <person name="Ling H.Q."/>
            <person name="Zhao S."/>
            <person name="Liu D."/>
            <person name="Wang J."/>
            <person name="Sun H."/>
            <person name="Zhang C."/>
            <person name="Fan H."/>
            <person name="Li D."/>
            <person name="Dong L."/>
            <person name="Tao Y."/>
            <person name="Gao C."/>
            <person name="Wu H."/>
            <person name="Li Y."/>
            <person name="Cui Y."/>
            <person name="Guo X."/>
            <person name="Zheng S."/>
            <person name="Wang B."/>
            <person name="Yu K."/>
            <person name="Liang Q."/>
            <person name="Yang W."/>
            <person name="Lou X."/>
            <person name="Chen J."/>
            <person name="Feng M."/>
            <person name="Jian J."/>
            <person name="Zhang X."/>
            <person name="Luo G."/>
            <person name="Jiang Y."/>
            <person name="Liu J."/>
            <person name="Wang Z."/>
            <person name="Sha Y."/>
            <person name="Zhang B."/>
            <person name="Wu H."/>
            <person name="Tang D."/>
            <person name="Shen Q."/>
            <person name="Xue P."/>
            <person name="Zou S."/>
            <person name="Wang X."/>
            <person name="Liu X."/>
            <person name="Wang F."/>
            <person name="Yang Y."/>
            <person name="An X."/>
            <person name="Dong Z."/>
            <person name="Zhang K."/>
            <person name="Zhang X."/>
            <person name="Luo M.C."/>
            <person name="Dvorak J."/>
            <person name="Tong Y."/>
            <person name="Wang J."/>
            <person name="Yang H."/>
            <person name="Li Z."/>
            <person name="Wang D."/>
            <person name="Zhang A."/>
            <person name="Wang J."/>
        </authorList>
    </citation>
    <scope>NUCLEOTIDE SEQUENCE</scope>
    <source>
        <strain evidence="2">cv. G1812</strain>
    </source>
</reference>
<dbReference type="Proteomes" id="UP000015106">
    <property type="component" value="Chromosome 7"/>
</dbReference>
<organism evidence="1 2">
    <name type="scientific">Triticum urartu</name>
    <name type="common">Red wild einkorn</name>
    <name type="synonym">Crithodium urartu</name>
    <dbReference type="NCBI Taxonomy" id="4572"/>
    <lineage>
        <taxon>Eukaryota</taxon>
        <taxon>Viridiplantae</taxon>
        <taxon>Streptophyta</taxon>
        <taxon>Embryophyta</taxon>
        <taxon>Tracheophyta</taxon>
        <taxon>Spermatophyta</taxon>
        <taxon>Magnoliopsida</taxon>
        <taxon>Liliopsida</taxon>
        <taxon>Poales</taxon>
        <taxon>Poaceae</taxon>
        <taxon>BOP clade</taxon>
        <taxon>Pooideae</taxon>
        <taxon>Triticodae</taxon>
        <taxon>Triticeae</taxon>
        <taxon>Triticinae</taxon>
        <taxon>Triticum</taxon>
    </lineage>
</organism>
<reference evidence="1" key="2">
    <citation type="submission" date="2018-03" db="EMBL/GenBank/DDBJ databases">
        <title>The Triticum urartu genome reveals the dynamic nature of wheat genome evolution.</title>
        <authorList>
            <person name="Ling H."/>
            <person name="Ma B."/>
            <person name="Shi X."/>
            <person name="Liu H."/>
            <person name="Dong L."/>
            <person name="Sun H."/>
            <person name="Cao Y."/>
            <person name="Gao Q."/>
            <person name="Zheng S."/>
            <person name="Li Y."/>
            <person name="Yu Y."/>
            <person name="Du H."/>
            <person name="Qi M."/>
            <person name="Li Y."/>
            <person name="Yu H."/>
            <person name="Cui Y."/>
            <person name="Wang N."/>
            <person name="Chen C."/>
            <person name="Wu H."/>
            <person name="Zhao Y."/>
            <person name="Zhang J."/>
            <person name="Li Y."/>
            <person name="Zhou W."/>
            <person name="Zhang B."/>
            <person name="Hu W."/>
            <person name="Eijk M."/>
            <person name="Tang J."/>
            <person name="Witsenboer H."/>
            <person name="Zhao S."/>
            <person name="Li Z."/>
            <person name="Zhang A."/>
            <person name="Wang D."/>
            <person name="Liang C."/>
        </authorList>
    </citation>
    <scope>NUCLEOTIDE SEQUENCE [LARGE SCALE GENOMIC DNA]</scope>
    <source>
        <strain evidence="1">cv. G1812</strain>
    </source>
</reference>
<evidence type="ECO:0000313" key="2">
    <source>
        <dbReference type="Proteomes" id="UP000015106"/>
    </source>
</evidence>
<sequence>MKSSPAAPATSGCRSRASRRYAALISPPVAPARSPSTSYSVHLPAGAADATATAHRTDRRELEQAAAWRNPASAGLAAEDCITGGGEIMTRTHKSEKRERRMGWGS</sequence>
<dbReference type="EnsemblPlants" id="TuG1812G0700002877.01.T01">
    <property type="protein sequence ID" value="TuG1812G0700002877.01.T01.cds437548"/>
    <property type="gene ID" value="TuG1812G0700002877.01"/>
</dbReference>
<dbReference type="Gramene" id="TuG1812G0700002877.01.T01">
    <property type="protein sequence ID" value="TuG1812G0700002877.01.T01.cds437548"/>
    <property type="gene ID" value="TuG1812G0700002877.01"/>
</dbReference>